<dbReference type="AlphaFoldDB" id="A0A0C3PRF0"/>
<reference evidence="2" key="2">
    <citation type="submission" date="2015-01" db="EMBL/GenBank/DDBJ databases">
        <title>Evolutionary Origins and Diversification of the Mycorrhizal Mutualists.</title>
        <authorList>
            <consortium name="DOE Joint Genome Institute"/>
            <consortium name="Mycorrhizal Genomics Consortium"/>
            <person name="Kohler A."/>
            <person name="Kuo A."/>
            <person name="Nagy L.G."/>
            <person name="Floudas D."/>
            <person name="Copeland A."/>
            <person name="Barry K.W."/>
            <person name="Cichocki N."/>
            <person name="Veneault-Fourrey C."/>
            <person name="LaButti K."/>
            <person name="Lindquist E.A."/>
            <person name="Lipzen A."/>
            <person name="Lundell T."/>
            <person name="Morin E."/>
            <person name="Murat C."/>
            <person name="Riley R."/>
            <person name="Ohm R."/>
            <person name="Sun H."/>
            <person name="Tunlid A."/>
            <person name="Henrissat B."/>
            <person name="Grigoriev I.V."/>
            <person name="Hibbett D.S."/>
            <person name="Martin F."/>
        </authorList>
    </citation>
    <scope>NUCLEOTIDE SEQUENCE [LARGE SCALE GENOMIC DNA]</scope>
    <source>
        <strain evidence="2">Marx 270</strain>
    </source>
</reference>
<protein>
    <submittedName>
        <fullName evidence="1">Uncharacterized protein</fullName>
    </submittedName>
</protein>
<sequence length="126" mass="13986">MISTLACLVELLSSLDRELGVNVPSCSVLGRLLPLKLPAILPNSKRHTSRDWENVKEEIKSYWFHAVHSHRPGTERKGNPGGACNSIELSVAVSAHASNDHVLTRQPTHLFCPPIQTFQGFRDYTS</sequence>
<organism evidence="1 2">
    <name type="scientific">Pisolithus tinctorius Marx 270</name>
    <dbReference type="NCBI Taxonomy" id="870435"/>
    <lineage>
        <taxon>Eukaryota</taxon>
        <taxon>Fungi</taxon>
        <taxon>Dikarya</taxon>
        <taxon>Basidiomycota</taxon>
        <taxon>Agaricomycotina</taxon>
        <taxon>Agaricomycetes</taxon>
        <taxon>Agaricomycetidae</taxon>
        <taxon>Boletales</taxon>
        <taxon>Sclerodermatineae</taxon>
        <taxon>Pisolithaceae</taxon>
        <taxon>Pisolithus</taxon>
    </lineage>
</organism>
<reference evidence="1 2" key="1">
    <citation type="submission" date="2014-04" db="EMBL/GenBank/DDBJ databases">
        <authorList>
            <consortium name="DOE Joint Genome Institute"/>
            <person name="Kuo A."/>
            <person name="Kohler A."/>
            <person name="Costa M.D."/>
            <person name="Nagy L.G."/>
            <person name="Floudas D."/>
            <person name="Copeland A."/>
            <person name="Barry K.W."/>
            <person name="Cichocki N."/>
            <person name="Veneault-Fourrey C."/>
            <person name="LaButti K."/>
            <person name="Lindquist E.A."/>
            <person name="Lipzen A."/>
            <person name="Lundell T."/>
            <person name="Morin E."/>
            <person name="Murat C."/>
            <person name="Sun H."/>
            <person name="Tunlid A."/>
            <person name="Henrissat B."/>
            <person name="Grigoriev I.V."/>
            <person name="Hibbett D.S."/>
            <person name="Martin F."/>
            <person name="Nordberg H.P."/>
            <person name="Cantor M.N."/>
            <person name="Hua S.X."/>
        </authorList>
    </citation>
    <scope>NUCLEOTIDE SEQUENCE [LARGE SCALE GENOMIC DNA]</scope>
    <source>
        <strain evidence="1 2">Marx 270</strain>
    </source>
</reference>
<name>A0A0C3PRF0_PISTI</name>
<dbReference type="HOGENOM" id="CLU_1982480_0_0_1"/>
<dbReference type="EMBL" id="KN831949">
    <property type="protein sequence ID" value="KIO11646.1"/>
    <property type="molecule type" value="Genomic_DNA"/>
</dbReference>
<evidence type="ECO:0000313" key="2">
    <source>
        <dbReference type="Proteomes" id="UP000054217"/>
    </source>
</evidence>
<proteinExistence type="predicted"/>
<dbReference type="Proteomes" id="UP000054217">
    <property type="component" value="Unassembled WGS sequence"/>
</dbReference>
<evidence type="ECO:0000313" key="1">
    <source>
        <dbReference type="EMBL" id="KIO11646.1"/>
    </source>
</evidence>
<dbReference type="InParanoid" id="A0A0C3PRF0"/>
<accession>A0A0C3PRF0</accession>
<gene>
    <name evidence="1" type="ORF">M404DRAFT_793878</name>
</gene>
<keyword evidence="2" id="KW-1185">Reference proteome</keyword>